<sequence>MRKFSKIVLGAAAVLGVAGLGLTAGGVAMGATMDDMRYEGSSVQKVVNRMVRVAESLNDHDDWDDDDWDDHDDWDDDDWEIEDIAPAGKDGTYELENISSMDIELNYDELILQEYDGKNVKVSISGDYTDKVRVTTEGTELKIESKGKTKPEERQVVVRYPAGMEFTEVNIDVEAGTATLENNLNTREFSVSVGAGTLENYGAITAREADVEVGVGTLSLTDLDAEYIEAECGIGTMELEAAGKKTDYNYRLSCGAGTLSLEDEEFAGLGGSKIVDNDGAARKMQLECGMGTLEVSFTE</sequence>
<protein>
    <recommendedName>
        <fullName evidence="1">Putative auto-transporter adhesin head GIN domain-containing protein</fullName>
    </recommendedName>
</protein>
<evidence type="ECO:0000313" key="3">
    <source>
        <dbReference type="Proteomes" id="UP001549106"/>
    </source>
</evidence>
<keyword evidence="3" id="KW-1185">Reference proteome</keyword>
<reference evidence="2 3" key="1">
    <citation type="submission" date="2024-06" db="EMBL/GenBank/DDBJ databases">
        <title>Genomic Encyclopedia of Type Strains, Phase IV (KMG-IV): sequencing the most valuable type-strain genomes for metagenomic binning, comparative biology and taxonomic classification.</title>
        <authorList>
            <person name="Goeker M."/>
        </authorList>
    </citation>
    <scope>NUCLEOTIDE SEQUENCE [LARGE SCALE GENOMIC DNA]</scope>
    <source>
        <strain evidence="2 3">DSM 29492</strain>
    </source>
</reference>
<comment type="caution">
    <text evidence="2">The sequence shown here is derived from an EMBL/GenBank/DDBJ whole genome shotgun (WGS) entry which is preliminary data.</text>
</comment>
<evidence type="ECO:0000313" key="2">
    <source>
        <dbReference type="EMBL" id="MET3751263.1"/>
    </source>
</evidence>
<dbReference type="Proteomes" id="UP001549106">
    <property type="component" value="Unassembled WGS sequence"/>
</dbReference>
<dbReference type="Pfam" id="PF10988">
    <property type="entry name" value="DUF2807"/>
    <property type="match status" value="1"/>
</dbReference>
<evidence type="ECO:0000259" key="1">
    <source>
        <dbReference type="Pfam" id="PF10988"/>
    </source>
</evidence>
<gene>
    <name evidence="2" type="ORF">ABID24_002521</name>
</gene>
<name>A0ABV2M474_9FIRM</name>
<dbReference type="InterPro" id="IPR021255">
    <property type="entry name" value="DUF2807"/>
</dbReference>
<dbReference type="Gene3D" id="2.160.20.120">
    <property type="match status" value="1"/>
</dbReference>
<dbReference type="EMBL" id="JBEPMJ010000019">
    <property type="protein sequence ID" value="MET3751263.1"/>
    <property type="molecule type" value="Genomic_DNA"/>
</dbReference>
<accession>A0ABV2M474</accession>
<organism evidence="2 3">
    <name type="scientific">Blautia caecimuris</name>
    <dbReference type="NCBI Taxonomy" id="1796615"/>
    <lineage>
        <taxon>Bacteria</taxon>
        <taxon>Bacillati</taxon>
        <taxon>Bacillota</taxon>
        <taxon>Clostridia</taxon>
        <taxon>Lachnospirales</taxon>
        <taxon>Lachnospiraceae</taxon>
        <taxon>Blautia</taxon>
    </lineage>
</organism>
<proteinExistence type="predicted"/>
<dbReference type="RefSeq" id="WP_257465020.1">
    <property type="nucleotide sequence ID" value="NZ_BAABXP010000002.1"/>
</dbReference>
<feature type="domain" description="Putative auto-transporter adhesin head GIN" evidence="1">
    <location>
        <begin position="116"/>
        <end position="252"/>
    </location>
</feature>